<dbReference type="Gene3D" id="1.10.260.40">
    <property type="entry name" value="lambda repressor-like DNA-binding domains"/>
    <property type="match status" value="1"/>
</dbReference>
<sequence length="250" mass="29428">MYFNNNLKKFMKENEISLNQLANICELSINTLRELKNNPSHNTNLSSLVILAQALDCSIKDLIEDDIATINFEKVAEKNKNNRLFIRQQVFSPENVQYLRNLFLQVGVPCNISSYGRYKTASVKNEYELSSIKVDFNLRVLDLKECTILQIVDFYVSVNQLLLNEAVIKDTLIKAFETYARKLKLNQIHFIIDRDYERQDDQYSNEHSELQAYFTYTLGTESMLFVQNNYERSPFPELEEYQIEWRKTLS</sequence>
<feature type="domain" description="HTH cro/C1-type" evidence="1">
    <location>
        <begin position="7"/>
        <end position="62"/>
    </location>
</feature>
<gene>
    <name evidence="2" type="ORF">ACJEBI_27695</name>
</gene>
<reference evidence="2 3" key="1">
    <citation type="submission" date="2024-11" db="EMBL/GenBank/DDBJ databases">
        <authorList>
            <person name="Lucas J.A."/>
        </authorList>
    </citation>
    <scope>NUCLEOTIDE SEQUENCE [LARGE SCALE GENOMIC DNA]</scope>
    <source>
        <strain evidence="2 3">Z 5.4</strain>
    </source>
</reference>
<evidence type="ECO:0000313" key="3">
    <source>
        <dbReference type="Proteomes" id="UP001623041"/>
    </source>
</evidence>
<name>A0ABW8RNX1_9BACI</name>
<evidence type="ECO:0000259" key="1">
    <source>
        <dbReference type="PROSITE" id="PS50943"/>
    </source>
</evidence>
<dbReference type="PROSITE" id="PS50943">
    <property type="entry name" value="HTH_CROC1"/>
    <property type="match status" value="1"/>
</dbReference>
<dbReference type="InterPro" id="IPR001387">
    <property type="entry name" value="Cro/C1-type_HTH"/>
</dbReference>
<proteinExistence type="predicted"/>
<dbReference type="Pfam" id="PF13443">
    <property type="entry name" value="HTH_26"/>
    <property type="match status" value="1"/>
</dbReference>
<organism evidence="2 3">
    <name type="scientific">Bacillus salipaludis</name>
    <dbReference type="NCBI Taxonomy" id="2547811"/>
    <lineage>
        <taxon>Bacteria</taxon>
        <taxon>Bacillati</taxon>
        <taxon>Bacillota</taxon>
        <taxon>Bacilli</taxon>
        <taxon>Bacillales</taxon>
        <taxon>Bacillaceae</taxon>
        <taxon>Bacillus</taxon>
    </lineage>
</organism>
<accession>A0ABW8RNX1</accession>
<keyword evidence="3" id="KW-1185">Reference proteome</keyword>
<dbReference type="RefSeq" id="WP_406583621.1">
    <property type="nucleotide sequence ID" value="NZ_JBJHQH010000037.1"/>
</dbReference>
<dbReference type="CDD" id="cd00093">
    <property type="entry name" value="HTH_XRE"/>
    <property type="match status" value="1"/>
</dbReference>
<dbReference type="Proteomes" id="UP001623041">
    <property type="component" value="Unassembled WGS sequence"/>
</dbReference>
<protein>
    <submittedName>
        <fullName evidence="2">Helix-turn-helix domain-containing protein</fullName>
    </submittedName>
</protein>
<comment type="caution">
    <text evidence="2">The sequence shown here is derived from an EMBL/GenBank/DDBJ whole genome shotgun (WGS) entry which is preliminary data.</text>
</comment>
<dbReference type="SUPFAM" id="SSF47413">
    <property type="entry name" value="lambda repressor-like DNA-binding domains"/>
    <property type="match status" value="1"/>
</dbReference>
<dbReference type="EMBL" id="JBJHQH010000037">
    <property type="protein sequence ID" value="MFK9095223.1"/>
    <property type="molecule type" value="Genomic_DNA"/>
</dbReference>
<evidence type="ECO:0000313" key="2">
    <source>
        <dbReference type="EMBL" id="MFK9095223.1"/>
    </source>
</evidence>
<dbReference type="SMART" id="SM00530">
    <property type="entry name" value="HTH_XRE"/>
    <property type="match status" value="1"/>
</dbReference>
<dbReference type="InterPro" id="IPR010982">
    <property type="entry name" value="Lambda_DNA-bd_dom_sf"/>
</dbReference>